<evidence type="ECO:0008006" key="4">
    <source>
        <dbReference type="Google" id="ProtNLM"/>
    </source>
</evidence>
<evidence type="ECO:0000313" key="3">
    <source>
        <dbReference type="Proteomes" id="UP000220133"/>
    </source>
</evidence>
<protein>
    <recommendedName>
        <fullName evidence="4">DUF4783 domain-containing protein</fullName>
    </recommendedName>
</protein>
<gene>
    <name evidence="2" type="ORF">COR50_06450</name>
</gene>
<dbReference type="EMBL" id="CP023777">
    <property type="protein sequence ID" value="ATL46848.1"/>
    <property type="molecule type" value="Genomic_DNA"/>
</dbReference>
<keyword evidence="1" id="KW-0732">Signal</keyword>
<dbReference type="AlphaFoldDB" id="A0A291QS75"/>
<feature type="signal peptide" evidence="1">
    <location>
        <begin position="1"/>
        <end position="21"/>
    </location>
</feature>
<dbReference type="RefSeq" id="WP_098193234.1">
    <property type="nucleotide sequence ID" value="NZ_CP023777.1"/>
</dbReference>
<feature type="chain" id="PRO_5013036215" description="DUF4783 domain-containing protein" evidence="1">
    <location>
        <begin position="22"/>
        <end position="134"/>
    </location>
</feature>
<dbReference type="InterPro" id="IPR031977">
    <property type="entry name" value="DUF4783"/>
</dbReference>
<dbReference type="Gene3D" id="3.10.450.50">
    <property type="match status" value="1"/>
</dbReference>
<dbReference type="KEGG" id="cbae:COR50_06450"/>
<name>A0A291QS75_9BACT</name>
<sequence length="134" mass="14622">MKKLMFVLGTLVLGALLTAFAVSGPGPFDDVVKALKQGDTNGLSRYLDNNVEINVTGKSDSYSKAQAEIILKDFFGKNSVKTFEIIHKGEASNGSSQFGVGNMVTTSGTKYRTTFRLKKKGNTFVLTELRFDNK</sequence>
<dbReference type="Pfam" id="PF16022">
    <property type="entry name" value="DUF4783"/>
    <property type="match status" value="1"/>
</dbReference>
<evidence type="ECO:0000256" key="1">
    <source>
        <dbReference type="SAM" id="SignalP"/>
    </source>
</evidence>
<keyword evidence="3" id="KW-1185">Reference proteome</keyword>
<dbReference type="Proteomes" id="UP000220133">
    <property type="component" value="Chromosome"/>
</dbReference>
<proteinExistence type="predicted"/>
<reference evidence="2 3" key="1">
    <citation type="submission" date="2017-10" db="EMBL/GenBank/DDBJ databases">
        <title>Paenichitinophaga pekingensis gen. nov., sp. nov., isolated from activated sludge.</title>
        <authorList>
            <person name="Jin D."/>
            <person name="Kong X."/>
            <person name="Deng Y."/>
            <person name="Bai Z."/>
        </authorList>
    </citation>
    <scope>NUCLEOTIDE SEQUENCE [LARGE SCALE GENOMIC DNA]</scope>
    <source>
        <strain evidence="2 3">13</strain>
    </source>
</reference>
<organism evidence="2 3">
    <name type="scientific">Chitinophaga caeni</name>
    <dbReference type="NCBI Taxonomy" id="2029983"/>
    <lineage>
        <taxon>Bacteria</taxon>
        <taxon>Pseudomonadati</taxon>
        <taxon>Bacteroidota</taxon>
        <taxon>Chitinophagia</taxon>
        <taxon>Chitinophagales</taxon>
        <taxon>Chitinophagaceae</taxon>
        <taxon>Chitinophaga</taxon>
    </lineage>
</organism>
<evidence type="ECO:0000313" key="2">
    <source>
        <dbReference type="EMBL" id="ATL46848.1"/>
    </source>
</evidence>
<dbReference type="OrthoDB" id="1524766at2"/>
<accession>A0A291QS75</accession>